<dbReference type="Gene3D" id="3.30.1460.10">
    <property type="match status" value="1"/>
</dbReference>
<dbReference type="CDD" id="cd16364">
    <property type="entry name" value="T3SC_I-like"/>
    <property type="match status" value="1"/>
</dbReference>
<sequence length="149" mass="16695">MNFSKIIKKLSTVLDVELENAGGVCGIEIDGIPVIMQDCNDLILLRSDLGVLPEKNRERILSASLEANYLYQGTGGCTLAINGDTDHLCIQRYDFNERLDSPDDIAIMIQKFVYACKIWKSMLDDTNEQTTENNITKKENSLFESGIMP</sequence>
<name>A0A1T4VCW4_9GAMM</name>
<dbReference type="GO" id="GO:0030254">
    <property type="term" value="P:protein secretion by the type III secretion system"/>
    <property type="evidence" value="ECO:0007669"/>
    <property type="project" value="InterPro"/>
</dbReference>
<dbReference type="Pfam" id="PF05932">
    <property type="entry name" value="CesT"/>
    <property type="match status" value="1"/>
</dbReference>
<evidence type="ECO:0000313" key="1">
    <source>
        <dbReference type="EMBL" id="SKA62819.1"/>
    </source>
</evidence>
<keyword evidence="2" id="KW-1185">Reference proteome</keyword>
<accession>A0A1T4VCW4</accession>
<organism evidence="1 2">
    <name type="scientific">Succinivibrio dextrinosolvens DSM 3072</name>
    <dbReference type="NCBI Taxonomy" id="1123324"/>
    <lineage>
        <taxon>Bacteria</taxon>
        <taxon>Pseudomonadati</taxon>
        <taxon>Pseudomonadota</taxon>
        <taxon>Gammaproteobacteria</taxon>
        <taxon>Aeromonadales</taxon>
        <taxon>Succinivibrionaceae</taxon>
        <taxon>Succinivibrio</taxon>
    </lineage>
</organism>
<dbReference type="SUPFAM" id="SSF69635">
    <property type="entry name" value="Type III secretory system chaperone-like"/>
    <property type="match status" value="1"/>
</dbReference>
<gene>
    <name evidence="1" type="ORF">SAMN02745213_01311</name>
</gene>
<dbReference type="EMBL" id="FUXX01000020">
    <property type="protein sequence ID" value="SKA62819.1"/>
    <property type="molecule type" value="Genomic_DNA"/>
</dbReference>
<dbReference type="InterPro" id="IPR010261">
    <property type="entry name" value="Tir_chaperone"/>
</dbReference>
<dbReference type="RefSeq" id="WP_159443042.1">
    <property type="nucleotide sequence ID" value="NZ_FUXX01000020.1"/>
</dbReference>
<dbReference type="Proteomes" id="UP000242432">
    <property type="component" value="Unassembled WGS sequence"/>
</dbReference>
<dbReference type="AlphaFoldDB" id="A0A1T4VCW4"/>
<protein>
    <submittedName>
        <fullName evidence="1">Tir chaperone protein (CesT) family protein</fullName>
    </submittedName>
</protein>
<evidence type="ECO:0000313" key="2">
    <source>
        <dbReference type="Proteomes" id="UP000242432"/>
    </source>
</evidence>
<proteinExistence type="predicted"/>
<reference evidence="2" key="1">
    <citation type="submission" date="2017-02" db="EMBL/GenBank/DDBJ databases">
        <authorList>
            <person name="Varghese N."/>
            <person name="Submissions S."/>
        </authorList>
    </citation>
    <scope>NUCLEOTIDE SEQUENCE [LARGE SCALE GENOMIC DNA]</scope>
    <source>
        <strain evidence="2">DSM 3072</strain>
    </source>
</reference>